<dbReference type="Proteomes" id="UP000256541">
    <property type="component" value="Unassembled WGS sequence"/>
</dbReference>
<dbReference type="InterPro" id="IPR021354">
    <property type="entry name" value="DUF2975"/>
</dbReference>
<dbReference type="Pfam" id="PF11188">
    <property type="entry name" value="DUF2975"/>
    <property type="match status" value="1"/>
</dbReference>
<comment type="caution">
    <text evidence="2">The sequence shown here is derived from an EMBL/GenBank/DDBJ whole genome shotgun (WGS) entry which is preliminary data.</text>
</comment>
<evidence type="ECO:0000256" key="1">
    <source>
        <dbReference type="SAM" id="Phobius"/>
    </source>
</evidence>
<evidence type="ECO:0000313" key="2">
    <source>
        <dbReference type="EMBL" id="RFA12257.1"/>
    </source>
</evidence>
<evidence type="ECO:0008006" key="4">
    <source>
        <dbReference type="Google" id="ProtNLM"/>
    </source>
</evidence>
<evidence type="ECO:0000313" key="3">
    <source>
        <dbReference type="Proteomes" id="UP000256541"/>
    </source>
</evidence>
<feature type="transmembrane region" description="Helical" evidence="1">
    <location>
        <begin position="119"/>
        <end position="141"/>
    </location>
</feature>
<accession>A0A3E0VTN5</accession>
<dbReference type="EMBL" id="NBXB01000043">
    <property type="protein sequence ID" value="RFA12257.1"/>
    <property type="molecule type" value="Genomic_DNA"/>
</dbReference>
<proteinExistence type="predicted"/>
<feature type="transmembrane region" description="Helical" evidence="1">
    <location>
        <begin position="43"/>
        <end position="65"/>
    </location>
</feature>
<name>A0A3E0VTN5_9MICO</name>
<keyword evidence="1" id="KW-0812">Transmembrane</keyword>
<dbReference type="OrthoDB" id="5125069at2"/>
<dbReference type="AlphaFoldDB" id="A0A3E0VTN5"/>
<protein>
    <recommendedName>
        <fullName evidence="4">ABC transporter</fullName>
    </recommendedName>
</protein>
<organism evidence="2 3">
    <name type="scientific">Subtercola boreus</name>
    <dbReference type="NCBI Taxonomy" id="120213"/>
    <lineage>
        <taxon>Bacteria</taxon>
        <taxon>Bacillati</taxon>
        <taxon>Actinomycetota</taxon>
        <taxon>Actinomycetes</taxon>
        <taxon>Micrococcales</taxon>
        <taxon>Microbacteriaceae</taxon>
        <taxon>Subtercola</taxon>
    </lineage>
</organism>
<dbReference type="RefSeq" id="WP_116412842.1">
    <property type="nucleotide sequence ID" value="NZ_NBXB01000043.1"/>
</dbReference>
<reference evidence="2 3" key="1">
    <citation type="submission" date="2017-04" db="EMBL/GenBank/DDBJ databases">
        <title>Comparative genome analysis of Subtercola boreus.</title>
        <authorList>
            <person name="Cho Y.-J."/>
            <person name="Cho A."/>
            <person name="Kim O.-S."/>
            <person name="Lee J.-I."/>
        </authorList>
    </citation>
    <scope>NUCLEOTIDE SEQUENCE [LARGE SCALE GENOMIC DNA]</scope>
    <source>
        <strain evidence="2 3">P27479</strain>
    </source>
</reference>
<keyword evidence="1" id="KW-1133">Transmembrane helix</keyword>
<keyword evidence="1" id="KW-0472">Membrane</keyword>
<feature type="transmembrane region" description="Helical" evidence="1">
    <location>
        <begin position="86"/>
        <end position="107"/>
    </location>
</feature>
<gene>
    <name evidence="2" type="ORF">B7R22_16655</name>
</gene>
<sequence length="159" mass="16132">MTEFSIGVLRGLLAVLFVGCATGQVMAGELAALIVGGVSGVVLAALIVVGCLCVEAVLVSVWMLAGMARTDAIFDGRRQGDRWVNLAIGALTVAAVVATAGCVYFLVNLVSAGSAANTAMAIVTAVAAGVVGALALVVIVMRRLLHMAIQYQSDLSEVI</sequence>